<dbReference type="SMART" id="SM00397">
    <property type="entry name" value="t_SNARE"/>
    <property type="match status" value="1"/>
</dbReference>
<keyword evidence="3" id="KW-0813">Transport</keyword>
<keyword evidence="12" id="KW-1185">Reference proteome</keyword>
<dbReference type="InterPro" id="IPR045242">
    <property type="entry name" value="Syntaxin"/>
</dbReference>
<evidence type="ECO:0000313" key="12">
    <source>
        <dbReference type="Proteomes" id="UP001150569"/>
    </source>
</evidence>
<evidence type="ECO:0000256" key="8">
    <source>
        <dbReference type="SAM" id="MobiDB-lite"/>
    </source>
</evidence>
<feature type="region of interest" description="Disordered" evidence="8">
    <location>
        <begin position="126"/>
        <end position="147"/>
    </location>
</feature>
<feature type="region of interest" description="Disordered" evidence="8">
    <location>
        <begin position="25"/>
        <end position="56"/>
    </location>
</feature>
<keyword evidence="6" id="KW-0175">Coiled coil</keyword>
<gene>
    <name evidence="11" type="primary">sed5_1</name>
    <name evidence="11" type="ORF">IWQ60_001792</name>
</gene>
<dbReference type="GO" id="GO:0031201">
    <property type="term" value="C:SNARE complex"/>
    <property type="evidence" value="ECO:0007669"/>
    <property type="project" value="TreeGrafter"/>
</dbReference>
<dbReference type="GO" id="GO:0006886">
    <property type="term" value="P:intracellular protein transport"/>
    <property type="evidence" value="ECO:0007669"/>
    <property type="project" value="TreeGrafter"/>
</dbReference>
<sequence>MNRYSRPSTATSIKDRTREFRAAVDTCRRGSTAGADGRHSRSVGPLTSSSIAGATPYRPRTEFTKLAANIGRDIQGTARKLERLGVLAKRRTLFDDKPEEITSLTMAVKQDIALINQKIAALQRYAQEQRQRHGGGGNTTNQAKEHDQNVVVFLQSKLASTSMNFKNILEIRSENIRASNSRREQFMDGGGGGEGSPSLGGSGNGPSSGSHRPPHLLTPADRASSPLYLTQRRPASGTSLNAAGRSSSQKTSSYPPAYEAAPPLYANESEDFVSLSVPDALGGNESQQQQQQLLLQEQDSQYMDSRSNAIQSIESTIAELGGIFQQLAHMVAEQRDVVQRIDANVEDIEMNVTGAQQELLKYYSYVSSNRWLMLKIFAIIIVFVTLFILVM</sequence>
<dbReference type="SUPFAM" id="SSF47661">
    <property type="entry name" value="t-snare proteins"/>
    <property type="match status" value="1"/>
</dbReference>
<dbReference type="InterPro" id="IPR000727">
    <property type="entry name" value="T_SNARE_dom"/>
</dbReference>
<feature type="region of interest" description="Disordered" evidence="8">
    <location>
        <begin position="179"/>
        <end position="261"/>
    </location>
</feature>
<accession>A0A9W8DW97</accession>
<dbReference type="Pfam" id="PF11416">
    <property type="entry name" value="Syntaxin-5_N"/>
    <property type="match status" value="1"/>
</dbReference>
<feature type="transmembrane region" description="Helical" evidence="9">
    <location>
        <begin position="371"/>
        <end position="390"/>
    </location>
</feature>
<evidence type="ECO:0000256" key="6">
    <source>
        <dbReference type="ARBA" id="ARBA00023054"/>
    </source>
</evidence>
<protein>
    <submittedName>
        <fullName evidence="11">Integral membrane protein SED5</fullName>
    </submittedName>
</protein>
<dbReference type="InterPro" id="IPR010989">
    <property type="entry name" value="SNARE"/>
</dbReference>
<dbReference type="GO" id="GO:0005484">
    <property type="term" value="F:SNAP receptor activity"/>
    <property type="evidence" value="ECO:0007669"/>
    <property type="project" value="TreeGrafter"/>
</dbReference>
<keyword evidence="7 9" id="KW-0472">Membrane</keyword>
<dbReference type="Gene3D" id="1.20.58.70">
    <property type="match status" value="1"/>
</dbReference>
<evidence type="ECO:0000259" key="10">
    <source>
        <dbReference type="PROSITE" id="PS50192"/>
    </source>
</evidence>
<dbReference type="AlphaFoldDB" id="A0A9W8DW97"/>
<comment type="similarity">
    <text evidence="2">Belongs to the syntaxin family.</text>
</comment>
<comment type="caution">
    <text evidence="11">The sequence shown here is derived from an EMBL/GenBank/DDBJ whole genome shotgun (WGS) entry which is preliminary data.</text>
</comment>
<evidence type="ECO:0000256" key="9">
    <source>
        <dbReference type="SAM" id="Phobius"/>
    </source>
</evidence>
<evidence type="ECO:0000313" key="11">
    <source>
        <dbReference type="EMBL" id="KAJ1928743.1"/>
    </source>
</evidence>
<evidence type="ECO:0000256" key="4">
    <source>
        <dbReference type="ARBA" id="ARBA00022692"/>
    </source>
</evidence>
<dbReference type="Pfam" id="PF05739">
    <property type="entry name" value="SNARE"/>
    <property type="match status" value="1"/>
</dbReference>
<keyword evidence="5 9" id="KW-1133">Transmembrane helix</keyword>
<dbReference type="EMBL" id="JANBPT010000061">
    <property type="protein sequence ID" value="KAJ1928743.1"/>
    <property type="molecule type" value="Genomic_DNA"/>
</dbReference>
<dbReference type="GO" id="GO:0000139">
    <property type="term" value="C:Golgi membrane"/>
    <property type="evidence" value="ECO:0007669"/>
    <property type="project" value="TreeGrafter"/>
</dbReference>
<dbReference type="CDD" id="cd15844">
    <property type="entry name" value="SNARE_syntaxin5"/>
    <property type="match status" value="1"/>
</dbReference>
<dbReference type="GO" id="GO:0048278">
    <property type="term" value="P:vesicle docking"/>
    <property type="evidence" value="ECO:0007669"/>
    <property type="project" value="TreeGrafter"/>
</dbReference>
<evidence type="ECO:0000256" key="5">
    <source>
        <dbReference type="ARBA" id="ARBA00022989"/>
    </source>
</evidence>
<name>A0A9W8DW97_9FUNG</name>
<evidence type="ECO:0000256" key="1">
    <source>
        <dbReference type="ARBA" id="ARBA00004211"/>
    </source>
</evidence>
<dbReference type="PANTHER" id="PTHR19957:SF3">
    <property type="entry name" value="SYNTAXIN-5"/>
    <property type="match status" value="1"/>
</dbReference>
<evidence type="ECO:0000256" key="7">
    <source>
        <dbReference type="ARBA" id="ARBA00023136"/>
    </source>
</evidence>
<organism evidence="11 12">
    <name type="scientific">Tieghemiomyces parasiticus</name>
    <dbReference type="NCBI Taxonomy" id="78921"/>
    <lineage>
        <taxon>Eukaryota</taxon>
        <taxon>Fungi</taxon>
        <taxon>Fungi incertae sedis</taxon>
        <taxon>Zoopagomycota</taxon>
        <taxon>Kickxellomycotina</taxon>
        <taxon>Dimargaritomycetes</taxon>
        <taxon>Dimargaritales</taxon>
        <taxon>Dimargaritaceae</taxon>
        <taxon>Tieghemiomyces</taxon>
    </lineage>
</organism>
<dbReference type="GO" id="GO:0006906">
    <property type="term" value="P:vesicle fusion"/>
    <property type="evidence" value="ECO:0007669"/>
    <property type="project" value="TreeGrafter"/>
</dbReference>
<proteinExistence type="inferred from homology"/>
<dbReference type="PROSITE" id="PS50192">
    <property type="entry name" value="T_SNARE"/>
    <property type="match status" value="1"/>
</dbReference>
<feature type="domain" description="T-SNARE coiled-coil homology" evidence="10">
    <location>
        <begin position="300"/>
        <end position="362"/>
    </location>
</feature>
<keyword evidence="4 9" id="KW-0812">Transmembrane</keyword>
<dbReference type="GO" id="GO:0006888">
    <property type="term" value="P:endoplasmic reticulum to Golgi vesicle-mediated transport"/>
    <property type="evidence" value="ECO:0007669"/>
    <property type="project" value="TreeGrafter"/>
</dbReference>
<reference evidence="11" key="1">
    <citation type="submission" date="2022-07" db="EMBL/GenBank/DDBJ databases">
        <title>Phylogenomic reconstructions and comparative analyses of Kickxellomycotina fungi.</title>
        <authorList>
            <person name="Reynolds N.K."/>
            <person name="Stajich J.E."/>
            <person name="Barry K."/>
            <person name="Grigoriev I.V."/>
            <person name="Crous P."/>
            <person name="Smith M.E."/>
        </authorList>
    </citation>
    <scope>NUCLEOTIDE SEQUENCE</scope>
    <source>
        <strain evidence="11">RSA 861</strain>
    </source>
</reference>
<dbReference type="PANTHER" id="PTHR19957">
    <property type="entry name" value="SYNTAXIN"/>
    <property type="match status" value="1"/>
</dbReference>
<evidence type="ECO:0000256" key="3">
    <source>
        <dbReference type="ARBA" id="ARBA00022448"/>
    </source>
</evidence>
<feature type="compositionally biased region" description="Gly residues" evidence="8">
    <location>
        <begin position="188"/>
        <end position="206"/>
    </location>
</feature>
<dbReference type="Proteomes" id="UP001150569">
    <property type="component" value="Unassembled WGS sequence"/>
</dbReference>
<comment type="subcellular location">
    <subcellularLocation>
        <location evidence="1">Membrane</location>
        <topology evidence="1">Single-pass type IV membrane protein</topology>
    </subcellularLocation>
</comment>
<dbReference type="InterPro" id="IPR021538">
    <property type="entry name" value="Syntaxin-5_N"/>
</dbReference>
<evidence type="ECO:0000256" key="2">
    <source>
        <dbReference type="ARBA" id="ARBA00009063"/>
    </source>
</evidence>
<feature type="compositionally biased region" description="Polar residues" evidence="8">
    <location>
        <begin position="236"/>
        <end position="253"/>
    </location>
</feature>
<dbReference type="OrthoDB" id="421009at2759"/>
<dbReference type="GO" id="GO:0000149">
    <property type="term" value="F:SNARE binding"/>
    <property type="evidence" value="ECO:0007669"/>
    <property type="project" value="TreeGrafter"/>
</dbReference>